<evidence type="ECO:0000256" key="1">
    <source>
        <dbReference type="SAM" id="MobiDB-lite"/>
    </source>
</evidence>
<evidence type="ECO:0000313" key="3">
    <source>
        <dbReference type="Proteomes" id="UP000001072"/>
    </source>
</evidence>
<dbReference type="KEGG" id="mlr:MELLADRAFT_112616"/>
<protein>
    <submittedName>
        <fullName evidence="2">Uncharacterized protein</fullName>
    </submittedName>
</protein>
<dbReference type="InParanoid" id="F4S719"/>
<feature type="region of interest" description="Disordered" evidence="1">
    <location>
        <begin position="165"/>
        <end position="202"/>
    </location>
</feature>
<accession>F4S719</accession>
<feature type="compositionally biased region" description="Polar residues" evidence="1">
    <location>
        <begin position="41"/>
        <end position="61"/>
    </location>
</feature>
<dbReference type="VEuPathDB" id="FungiDB:MELLADRAFT_112616"/>
<dbReference type="GeneID" id="18924740"/>
<feature type="compositionally biased region" description="Basic residues" evidence="1">
    <location>
        <begin position="67"/>
        <end position="77"/>
    </location>
</feature>
<name>F4S719_MELLP</name>
<reference evidence="3" key="1">
    <citation type="journal article" date="2011" name="Proc. Natl. Acad. Sci. U.S.A.">
        <title>Obligate biotrophy features unraveled by the genomic analysis of rust fungi.</title>
        <authorList>
            <person name="Duplessis S."/>
            <person name="Cuomo C.A."/>
            <person name="Lin Y.-C."/>
            <person name="Aerts A."/>
            <person name="Tisserant E."/>
            <person name="Veneault-Fourrey C."/>
            <person name="Joly D.L."/>
            <person name="Hacquard S."/>
            <person name="Amselem J."/>
            <person name="Cantarel B.L."/>
            <person name="Chiu R."/>
            <person name="Coutinho P.M."/>
            <person name="Feau N."/>
            <person name="Field M."/>
            <person name="Frey P."/>
            <person name="Gelhaye E."/>
            <person name="Goldberg J."/>
            <person name="Grabherr M.G."/>
            <person name="Kodira C.D."/>
            <person name="Kohler A."/>
            <person name="Kuees U."/>
            <person name="Lindquist E.A."/>
            <person name="Lucas S.M."/>
            <person name="Mago R."/>
            <person name="Mauceli E."/>
            <person name="Morin E."/>
            <person name="Murat C."/>
            <person name="Pangilinan J.L."/>
            <person name="Park R."/>
            <person name="Pearson M."/>
            <person name="Quesneville H."/>
            <person name="Rouhier N."/>
            <person name="Sakthikumar S."/>
            <person name="Salamov A.A."/>
            <person name="Schmutz J."/>
            <person name="Selles B."/>
            <person name="Shapiro H."/>
            <person name="Tanguay P."/>
            <person name="Tuskan G.A."/>
            <person name="Henrissat B."/>
            <person name="Van de Peer Y."/>
            <person name="Rouze P."/>
            <person name="Ellis J.G."/>
            <person name="Dodds P.N."/>
            <person name="Schein J.E."/>
            <person name="Zhong S."/>
            <person name="Hamelin R.C."/>
            <person name="Grigoriev I.V."/>
            <person name="Szabo L.J."/>
            <person name="Martin F."/>
        </authorList>
    </citation>
    <scope>NUCLEOTIDE SEQUENCE [LARGE SCALE GENOMIC DNA]</scope>
    <source>
        <strain evidence="3">98AG31 / pathotype 3-4-7</strain>
    </source>
</reference>
<proteinExistence type="predicted"/>
<feature type="compositionally biased region" description="Polar residues" evidence="1">
    <location>
        <begin position="122"/>
        <end position="134"/>
    </location>
</feature>
<feature type="compositionally biased region" description="Low complexity" evidence="1">
    <location>
        <begin position="99"/>
        <end position="121"/>
    </location>
</feature>
<feature type="compositionally biased region" description="Low complexity" evidence="1">
    <location>
        <begin position="80"/>
        <end position="90"/>
    </location>
</feature>
<dbReference type="RefSeq" id="XP_007417185.1">
    <property type="nucleotide sequence ID" value="XM_007417123.1"/>
</dbReference>
<feature type="compositionally biased region" description="Basic and acidic residues" evidence="1">
    <location>
        <begin position="193"/>
        <end position="202"/>
    </location>
</feature>
<dbReference type="EMBL" id="GL883157">
    <property type="protein sequence ID" value="EGF99560.1"/>
    <property type="molecule type" value="Genomic_DNA"/>
</dbReference>
<evidence type="ECO:0000313" key="2">
    <source>
        <dbReference type="EMBL" id="EGF99560.1"/>
    </source>
</evidence>
<gene>
    <name evidence="2" type="ORF">MELLADRAFT_112616</name>
</gene>
<keyword evidence="3" id="KW-1185">Reference proteome</keyword>
<dbReference type="HOGENOM" id="CLU_1354894_0_0_1"/>
<organism evidence="3">
    <name type="scientific">Melampsora larici-populina (strain 98AG31 / pathotype 3-4-7)</name>
    <name type="common">Poplar leaf rust fungus</name>
    <dbReference type="NCBI Taxonomy" id="747676"/>
    <lineage>
        <taxon>Eukaryota</taxon>
        <taxon>Fungi</taxon>
        <taxon>Dikarya</taxon>
        <taxon>Basidiomycota</taxon>
        <taxon>Pucciniomycotina</taxon>
        <taxon>Pucciniomycetes</taxon>
        <taxon>Pucciniales</taxon>
        <taxon>Melampsoraceae</taxon>
        <taxon>Melampsora</taxon>
    </lineage>
</organism>
<dbReference type="AlphaFoldDB" id="F4S719"/>
<feature type="region of interest" description="Disordered" evidence="1">
    <location>
        <begin position="15"/>
        <end position="134"/>
    </location>
</feature>
<feature type="compositionally biased region" description="Basic and acidic residues" evidence="1">
    <location>
        <begin position="20"/>
        <end position="35"/>
    </location>
</feature>
<dbReference type="Proteomes" id="UP000001072">
    <property type="component" value="Unassembled WGS sequence"/>
</dbReference>
<sequence length="202" mass="21546">MTNPNAVETNLEKFNAQLKKTSDRVRSRRGSDPTDVRIVSNGPTQEVESSDANTDTSNDVTPASRGGRNRGRGRGKKMSTVTTRAATAARQLAEANKDTTNQTEATETRTSTANNTSSATEVQPQASQNATTTVNETQIDTQPASLISRNNVPVTPANGLAVVPRKNPVDLSSNATVSDDPVTVHNQSVQQGQDREAWPGMT</sequence>